<organism evidence="11 12">
    <name type="scientific">Methanobrevibacter filiformis</name>
    <dbReference type="NCBI Taxonomy" id="55758"/>
    <lineage>
        <taxon>Archaea</taxon>
        <taxon>Methanobacteriati</taxon>
        <taxon>Methanobacteriota</taxon>
        <taxon>Methanomada group</taxon>
        <taxon>Methanobacteria</taxon>
        <taxon>Methanobacteriales</taxon>
        <taxon>Methanobacteriaceae</taxon>
        <taxon>Methanobrevibacter</taxon>
    </lineage>
</organism>
<proteinExistence type="predicted"/>
<evidence type="ECO:0000256" key="4">
    <source>
        <dbReference type="ARBA" id="ARBA00022475"/>
    </source>
</evidence>
<feature type="transmembrane region" description="Helical" evidence="9">
    <location>
        <begin position="360"/>
        <end position="379"/>
    </location>
</feature>
<keyword evidence="8 9" id="KW-0472">Membrane</keyword>
<evidence type="ECO:0000259" key="10">
    <source>
        <dbReference type="Pfam" id="PF00999"/>
    </source>
</evidence>
<feature type="transmembrane region" description="Helical" evidence="9">
    <location>
        <begin position="221"/>
        <end position="238"/>
    </location>
</feature>
<reference evidence="11 12" key="1">
    <citation type="submission" date="2016-04" db="EMBL/GenBank/DDBJ databases">
        <title>Genome sequence of Methanobrevibacter filiformis DSM 11501.</title>
        <authorList>
            <person name="Poehlein A."/>
            <person name="Seedorf H."/>
            <person name="Daniel R."/>
        </authorList>
    </citation>
    <scope>NUCLEOTIDE SEQUENCE [LARGE SCALE GENOMIC DNA]</scope>
    <source>
        <strain evidence="11 12">DSM 11501</strain>
    </source>
</reference>
<dbReference type="STRING" id="55758.MBFIL_18150"/>
<comment type="caution">
    <text evidence="11">The sequence shown here is derived from an EMBL/GenBank/DDBJ whole genome shotgun (WGS) entry which is preliminary data.</text>
</comment>
<sequence>MIDIHHILLGIGLLLLVSILLSKMSSIIGVPTLIVFLIIGMLLGQDGIVGIHFNDYMIVQYVGIFALIIIMFSGGMDTNLAKIKAVSKYGILLSTVGVLITAIVTGLFLHFVLNFDLMISLLIGAIISSTDVAAIFSIFSSPDLKLKNNLDYLLELESSVNDPMAYILTISFLYLVIHPSASILGIVMTLIQSLVIGTIIGYISGRLSIKLLNSINLDSRGLYPVLLIAIAILSFAVSELSGGNGFLAVYIASVFIGNNEFITKRAQLNFFDGLAWLMQIIMFIILGLFASPKDLLPTAVISIVTAVGLVLIARPLATFVCLAKSKFKLKEKAFISWTGIKGAVPIVFATYPLVANIPQASLIFNVVFVVTLISILLQGSTVKALAKKFNLIEKTSKLN</sequence>
<dbReference type="Pfam" id="PF00999">
    <property type="entry name" value="Na_H_Exchanger"/>
    <property type="match status" value="1"/>
</dbReference>
<evidence type="ECO:0000256" key="5">
    <source>
        <dbReference type="ARBA" id="ARBA00022692"/>
    </source>
</evidence>
<gene>
    <name evidence="11" type="primary">nhaP</name>
    <name evidence="11" type="ORF">MBFIL_18150</name>
</gene>
<feature type="transmembrane region" description="Helical" evidence="9">
    <location>
        <begin position="33"/>
        <end position="52"/>
    </location>
</feature>
<feature type="transmembrane region" description="Helical" evidence="9">
    <location>
        <begin position="6"/>
        <end position="21"/>
    </location>
</feature>
<feature type="transmembrane region" description="Helical" evidence="9">
    <location>
        <begin position="334"/>
        <end position="354"/>
    </location>
</feature>
<keyword evidence="12" id="KW-1185">Reference proteome</keyword>
<dbReference type="Gene3D" id="1.20.1530.20">
    <property type="match status" value="1"/>
</dbReference>
<accession>A0A166C0D8</accession>
<keyword evidence="4" id="KW-1003">Cell membrane</keyword>
<dbReference type="PANTHER" id="PTHR32507">
    <property type="entry name" value="NA(+)/H(+) ANTIPORTER 1"/>
    <property type="match status" value="1"/>
</dbReference>
<keyword evidence="2" id="KW-0813">Transport</keyword>
<feature type="transmembrane region" description="Helical" evidence="9">
    <location>
        <begin position="298"/>
        <end position="322"/>
    </location>
</feature>
<evidence type="ECO:0000256" key="2">
    <source>
        <dbReference type="ARBA" id="ARBA00022448"/>
    </source>
</evidence>
<keyword evidence="6 9" id="KW-1133">Transmembrane helix</keyword>
<dbReference type="GO" id="GO:0015297">
    <property type="term" value="F:antiporter activity"/>
    <property type="evidence" value="ECO:0007669"/>
    <property type="project" value="UniProtKB-KW"/>
</dbReference>
<dbReference type="OrthoDB" id="11709at2157"/>
<evidence type="ECO:0000256" key="9">
    <source>
        <dbReference type="SAM" id="Phobius"/>
    </source>
</evidence>
<keyword evidence="5 9" id="KW-0812">Transmembrane</keyword>
<dbReference type="InterPro" id="IPR038770">
    <property type="entry name" value="Na+/solute_symporter_sf"/>
</dbReference>
<feature type="domain" description="Cation/H+ exchanger transmembrane" evidence="10">
    <location>
        <begin position="17"/>
        <end position="388"/>
    </location>
</feature>
<feature type="transmembrane region" description="Helical" evidence="9">
    <location>
        <begin position="274"/>
        <end position="292"/>
    </location>
</feature>
<dbReference type="PANTHER" id="PTHR32507:SF7">
    <property type="entry name" value="K(+)_H(+) ANTIPORTER NHAP2"/>
    <property type="match status" value="1"/>
</dbReference>
<evidence type="ECO:0000313" key="11">
    <source>
        <dbReference type="EMBL" id="KZX10317.1"/>
    </source>
</evidence>
<evidence type="ECO:0000256" key="1">
    <source>
        <dbReference type="ARBA" id="ARBA00004651"/>
    </source>
</evidence>
<evidence type="ECO:0000256" key="3">
    <source>
        <dbReference type="ARBA" id="ARBA00022449"/>
    </source>
</evidence>
<feature type="transmembrane region" description="Helical" evidence="9">
    <location>
        <begin position="160"/>
        <end position="177"/>
    </location>
</feature>
<feature type="transmembrane region" description="Helical" evidence="9">
    <location>
        <begin position="89"/>
        <end position="111"/>
    </location>
</feature>
<evidence type="ECO:0000256" key="7">
    <source>
        <dbReference type="ARBA" id="ARBA00023065"/>
    </source>
</evidence>
<feature type="transmembrane region" description="Helical" evidence="9">
    <location>
        <begin position="58"/>
        <end position="77"/>
    </location>
</feature>
<name>A0A166C0D8_9EURY</name>
<dbReference type="GO" id="GO:1902600">
    <property type="term" value="P:proton transmembrane transport"/>
    <property type="evidence" value="ECO:0007669"/>
    <property type="project" value="InterPro"/>
</dbReference>
<feature type="transmembrane region" description="Helical" evidence="9">
    <location>
        <begin position="117"/>
        <end position="139"/>
    </location>
</feature>
<dbReference type="AlphaFoldDB" id="A0A166C0D8"/>
<evidence type="ECO:0000313" key="12">
    <source>
        <dbReference type="Proteomes" id="UP000077066"/>
    </source>
</evidence>
<dbReference type="InterPro" id="IPR006153">
    <property type="entry name" value="Cation/H_exchanger_TM"/>
</dbReference>
<protein>
    <submittedName>
        <fullName evidence="11">K(+)/H(+) antiporter NhaP</fullName>
    </submittedName>
</protein>
<dbReference type="RefSeq" id="WP_066973836.1">
    <property type="nucleotide sequence ID" value="NZ_LWMT01000280.1"/>
</dbReference>
<dbReference type="GO" id="GO:0005886">
    <property type="term" value="C:plasma membrane"/>
    <property type="evidence" value="ECO:0007669"/>
    <property type="project" value="UniProtKB-SubCell"/>
</dbReference>
<keyword evidence="3" id="KW-0050">Antiport</keyword>
<dbReference type="PATRIC" id="fig|55758.3.peg.2032"/>
<evidence type="ECO:0000256" key="8">
    <source>
        <dbReference type="ARBA" id="ARBA00023136"/>
    </source>
</evidence>
<keyword evidence="7" id="KW-0406">Ion transport</keyword>
<dbReference type="Proteomes" id="UP000077066">
    <property type="component" value="Unassembled WGS sequence"/>
</dbReference>
<feature type="transmembrane region" description="Helical" evidence="9">
    <location>
        <begin position="183"/>
        <end position="209"/>
    </location>
</feature>
<dbReference type="NCBIfam" id="NF003715">
    <property type="entry name" value="PRK05326.1-2"/>
    <property type="match status" value="1"/>
</dbReference>
<dbReference type="NCBIfam" id="NF003716">
    <property type="entry name" value="PRK05326.1-3"/>
    <property type="match status" value="1"/>
</dbReference>
<dbReference type="EMBL" id="LWMT01000280">
    <property type="protein sequence ID" value="KZX10317.1"/>
    <property type="molecule type" value="Genomic_DNA"/>
</dbReference>
<comment type="subcellular location">
    <subcellularLocation>
        <location evidence="1">Cell membrane</location>
        <topology evidence="1">Multi-pass membrane protein</topology>
    </subcellularLocation>
</comment>
<evidence type="ECO:0000256" key="6">
    <source>
        <dbReference type="ARBA" id="ARBA00022989"/>
    </source>
</evidence>